<keyword evidence="1" id="KW-0812">Transmembrane</keyword>
<gene>
    <name evidence="2" type="ORF">MNB_SV-3-206</name>
</gene>
<dbReference type="EMBL" id="FPHI01000006">
    <property type="protein sequence ID" value="SFV53470.1"/>
    <property type="molecule type" value="Genomic_DNA"/>
</dbReference>
<reference evidence="2" key="1">
    <citation type="submission" date="2016-10" db="EMBL/GenBank/DDBJ databases">
        <authorList>
            <person name="de Groot N.N."/>
        </authorList>
    </citation>
    <scope>NUCLEOTIDE SEQUENCE</scope>
</reference>
<feature type="transmembrane region" description="Helical" evidence="1">
    <location>
        <begin position="50"/>
        <end position="70"/>
    </location>
</feature>
<feature type="transmembrane region" description="Helical" evidence="1">
    <location>
        <begin position="82"/>
        <end position="100"/>
    </location>
</feature>
<keyword evidence="1" id="KW-0472">Membrane</keyword>
<evidence type="ECO:0000313" key="2">
    <source>
        <dbReference type="EMBL" id="SFV53470.1"/>
    </source>
</evidence>
<organism evidence="2">
    <name type="scientific">hydrothermal vent metagenome</name>
    <dbReference type="NCBI Taxonomy" id="652676"/>
    <lineage>
        <taxon>unclassified sequences</taxon>
        <taxon>metagenomes</taxon>
        <taxon>ecological metagenomes</taxon>
    </lineage>
</organism>
<evidence type="ECO:0000256" key="1">
    <source>
        <dbReference type="SAM" id="Phobius"/>
    </source>
</evidence>
<dbReference type="AlphaFoldDB" id="A0A1W1BIU8"/>
<protein>
    <recommendedName>
        <fullName evidence="3">Copper resistance protein D domain-containing protein</fullName>
    </recommendedName>
</protein>
<feature type="transmembrane region" description="Helical" evidence="1">
    <location>
        <begin position="6"/>
        <end position="29"/>
    </location>
</feature>
<sequence>MTFIFIKTIHIFAAFIYGGFLITDNLFLVHIKKSFSEDEHAIIRESFMKYVRKVVPPSLLVAVSTGLYLISQVYGSIDFENGLTYFQILLGMKAFLGIWLGLRGGLQVYFKIQPFVFKSHLLPFAFVVTIIFLSQFMYA</sequence>
<feature type="transmembrane region" description="Helical" evidence="1">
    <location>
        <begin position="121"/>
        <end position="138"/>
    </location>
</feature>
<accession>A0A1W1BIU8</accession>
<keyword evidence="1" id="KW-1133">Transmembrane helix</keyword>
<evidence type="ECO:0008006" key="3">
    <source>
        <dbReference type="Google" id="ProtNLM"/>
    </source>
</evidence>
<proteinExistence type="predicted"/>
<name>A0A1W1BIU8_9ZZZZ</name>